<keyword evidence="3" id="KW-1185">Reference proteome</keyword>
<dbReference type="Gene3D" id="1.20.1640.10">
    <property type="entry name" value="Multidrug efflux transporter AcrB transmembrane domain"/>
    <property type="match status" value="1"/>
</dbReference>
<dbReference type="PANTHER" id="PTHR32063">
    <property type="match status" value="1"/>
</dbReference>
<feature type="transmembrane region" description="Helical" evidence="1">
    <location>
        <begin position="12"/>
        <end position="32"/>
    </location>
</feature>
<reference evidence="2 3" key="1">
    <citation type="submission" date="2021-03" db="EMBL/GenBank/DDBJ databases">
        <title>Complete Genome of Pseudoalteromonas viridis Strain BBR56, a new biocontrol bacterial candidate.</title>
        <authorList>
            <person name="Handayani D.P."/>
            <person name="Isnansetyo A."/>
            <person name="Istiqomah I."/>
            <person name="Jumina J."/>
        </authorList>
    </citation>
    <scope>NUCLEOTIDE SEQUENCE [LARGE SCALE GENOMIC DNA]</scope>
    <source>
        <strain evidence="2 3">BBR56</strain>
    </source>
</reference>
<keyword evidence="1" id="KW-0812">Transmembrane</keyword>
<organism evidence="2 3">
    <name type="scientific">Pseudoalteromonas viridis</name>
    <dbReference type="NCBI Taxonomy" id="339617"/>
    <lineage>
        <taxon>Bacteria</taxon>
        <taxon>Pseudomonadati</taxon>
        <taxon>Pseudomonadota</taxon>
        <taxon>Gammaproteobacteria</taxon>
        <taxon>Alteromonadales</taxon>
        <taxon>Pseudoalteromonadaceae</taxon>
        <taxon>Pseudoalteromonas</taxon>
    </lineage>
</organism>
<dbReference type="SUPFAM" id="SSF82693">
    <property type="entry name" value="Multidrug efflux transporter AcrB pore domain, PN1, PN2, PC1 and PC2 subdomains"/>
    <property type="match status" value="1"/>
</dbReference>
<dbReference type="Gene3D" id="3.30.70.1430">
    <property type="entry name" value="Multidrug efflux transporter AcrB pore domain"/>
    <property type="match status" value="1"/>
</dbReference>
<evidence type="ECO:0000313" key="3">
    <source>
        <dbReference type="Proteomes" id="UP000665025"/>
    </source>
</evidence>
<proteinExistence type="predicted"/>
<dbReference type="PANTHER" id="PTHR32063:SF24">
    <property type="entry name" value="CATION EFFLUX SYSTEM (ACRB_ACRD_ACRF FAMILY)"/>
    <property type="match status" value="1"/>
</dbReference>
<evidence type="ECO:0000313" key="2">
    <source>
        <dbReference type="EMBL" id="QTL36860.1"/>
    </source>
</evidence>
<dbReference type="EMBL" id="CP072425">
    <property type="protein sequence ID" value="QTL36860.1"/>
    <property type="molecule type" value="Genomic_DNA"/>
</dbReference>
<protein>
    <submittedName>
        <fullName evidence="2">Efflux RND transporter permease subunit</fullName>
    </submittedName>
</protein>
<accession>A0ABX7VC95</accession>
<dbReference type="InterPro" id="IPR001036">
    <property type="entry name" value="Acrflvin-R"/>
</dbReference>
<dbReference type="Pfam" id="PF00873">
    <property type="entry name" value="ACR_tran"/>
    <property type="match status" value="1"/>
</dbReference>
<dbReference type="Proteomes" id="UP000665025">
    <property type="component" value="Chromosome 1"/>
</dbReference>
<sequence>MSVLEKNIRYPGVSVVICIIALLLGVVAMQQLPVKLLPDTSSASLKIETLWRSASPYEIEANILEKQEDVLRDIPGIEEMISTAYQGRGVIQLTFADALDKTELLVKVLSKLNNVKEFPLDATPHRLSLSLLPSPWCSYSSVNLRVTQNPLMTIRPWLT</sequence>
<gene>
    <name evidence="2" type="ORF">J5X90_07535</name>
</gene>
<evidence type="ECO:0000256" key="1">
    <source>
        <dbReference type="SAM" id="Phobius"/>
    </source>
</evidence>
<keyword evidence="1" id="KW-1133">Transmembrane helix</keyword>
<name>A0ABX7VC95_9GAMM</name>
<keyword evidence="1" id="KW-0472">Membrane</keyword>